<gene>
    <name evidence="1" type="ORF">M9H77_29559</name>
</gene>
<keyword evidence="2" id="KW-1185">Reference proteome</keyword>
<accession>A0ACB9ZW27</accession>
<proteinExistence type="predicted"/>
<name>A0ACB9ZW27_CATRO</name>
<evidence type="ECO:0000313" key="1">
    <source>
        <dbReference type="EMBL" id="KAI5652372.1"/>
    </source>
</evidence>
<dbReference type="EMBL" id="CM044707">
    <property type="protein sequence ID" value="KAI5652372.1"/>
    <property type="molecule type" value="Genomic_DNA"/>
</dbReference>
<evidence type="ECO:0000313" key="2">
    <source>
        <dbReference type="Proteomes" id="UP001060085"/>
    </source>
</evidence>
<dbReference type="Proteomes" id="UP001060085">
    <property type="component" value="Linkage Group LG07"/>
</dbReference>
<reference evidence="2" key="1">
    <citation type="journal article" date="2023" name="Nat. Plants">
        <title>Single-cell RNA sequencing provides a high-resolution roadmap for understanding the multicellular compartmentation of specialized metabolism.</title>
        <authorList>
            <person name="Sun S."/>
            <person name="Shen X."/>
            <person name="Li Y."/>
            <person name="Li Y."/>
            <person name="Wang S."/>
            <person name="Li R."/>
            <person name="Zhang H."/>
            <person name="Shen G."/>
            <person name="Guo B."/>
            <person name="Wei J."/>
            <person name="Xu J."/>
            <person name="St-Pierre B."/>
            <person name="Chen S."/>
            <person name="Sun C."/>
        </authorList>
    </citation>
    <scope>NUCLEOTIDE SEQUENCE [LARGE SCALE GENOMIC DNA]</scope>
</reference>
<comment type="caution">
    <text evidence="1">The sequence shown here is derived from an EMBL/GenBank/DDBJ whole genome shotgun (WGS) entry which is preliminary data.</text>
</comment>
<protein>
    <submittedName>
        <fullName evidence="1">Uncharacterized protein</fullName>
    </submittedName>
</protein>
<sequence length="188" mass="21501">MGHGDSEYLKYLTRKYMTILHDLQLESSIDDGNDPSHALLLSSLMKDRFDYMFEANEGTRFTKPLKFTLNKPDGETKKYLGSLAKSLQIESQIDDDSDHGMFLDNIRYESADVIYQSKNGVPIEHNGVGFPNYQANDNATSKKYQLKHAIHVETANNSVKLSFSTTFHAFIEFCLLSFSLNLWQKFPI</sequence>
<organism evidence="1 2">
    <name type="scientific">Catharanthus roseus</name>
    <name type="common">Madagascar periwinkle</name>
    <name type="synonym">Vinca rosea</name>
    <dbReference type="NCBI Taxonomy" id="4058"/>
    <lineage>
        <taxon>Eukaryota</taxon>
        <taxon>Viridiplantae</taxon>
        <taxon>Streptophyta</taxon>
        <taxon>Embryophyta</taxon>
        <taxon>Tracheophyta</taxon>
        <taxon>Spermatophyta</taxon>
        <taxon>Magnoliopsida</taxon>
        <taxon>eudicotyledons</taxon>
        <taxon>Gunneridae</taxon>
        <taxon>Pentapetalae</taxon>
        <taxon>asterids</taxon>
        <taxon>lamiids</taxon>
        <taxon>Gentianales</taxon>
        <taxon>Apocynaceae</taxon>
        <taxon>Rauvolfioideae</taxon>
        <taxon>Vinceae</taxon>
        <taxon>Catharanthinae</taxon>
        <taxon>Catharanthus</taxon>
    </lineage>
</organism>